<feature type="region of interest" description="Disordered" evidence="1">
    <location>
        <begin position="39"/>
        <end position="94"/>
    </location>
</feature>
<accession>A0A914GUN7</accession>
<protein>
    <submittedName>
        <fullName evidence="3">C2H2-type domain-containing protein</fullName>
    </submittedName>
</protein>
<evidence type="ECO:0000313" key="2">
    <source>
        <dbReference type="Proteomes" id="UP000887572"/>
    </source>
</evidence>
<evidence type="ECO:0000256" key="1">
    <source>
        <dbReference type="SAM" id="MobiDB-lite"/>
    </source>
</evidence>
<dbReference type="WBParaSite" id="Gr19_v10_g1136.t1">
    <property type="protein sequence ID" value="Gr19_v10_g1136.t1"/>
    <property type="gene ID" value="Gr19_v10_g1136"/>
</dbReference>
<evidence type="ECO:0000313" key="3">
    <source>
        <dbReference type="WBParaSite" id="Gr19_v10_g1136.t1"/>
    </source>
</evidence>
<dbReference type="Proteomes" id="UP000887572">
    <property type="component" value="Unplaced"/>
</dbReference>
<reference evidence="3" key="1">
    <citation type="submission" date="2022-11" db="UniProtKB">
        <authorList>
            <consortium name="WormBaseParasite"/>
        </authorList>
    </citation>
    <scope>IDENTIFICATION</scope>
</reference>
<proteinExistence type="predicted"/>
<name>A0A914GUN7_GLORO</name>
<dbReference type="AlphaFoldDB" id="A0A914GUN7"/>
<sequence length="209" mass="23698">MASDDIKELKAITLQILKNQTLMIAHLVNQAQAQQPQLKLKQVKAEPREPSSTMAKRKAPEPPAVEPLKDLSNNKNNGGVVTKRRRSSAPNVESATKPTKFCSVCMVIVKEDNLVNHIWEHIQKKVMKEKGTDSTSAYSFVCDVNGCHFRTNKLDLAGEHANKHPDVERNKVVLDNRENSEPLFLATLAQCYDRMTDVEKDEVYRKRYD</sequence>
<keyword evidence="2" id="KW-1185">Reference proteome</keyword>
<organism evidence="2 3">
    <name type="scientific">Globodera rostochiensis</name>
    <name type="common">Golden nematode worm</name>
    <name type="synonym">Heterodera rostochiensis</name>
    <dbReference type="NCBI Taxonomy" id="31243"/>
    <lineage>
        <taxon>Eukaryota</taxon>
        <taxon>Metazoa</taxon>
        <taxon>Ecdysozoa</taxon>
        <taxon>Nematoda</taxon>
        <taxon>Chromadorea</taxon>
        <taxon>Rhabditida</taxon>
        <taxon>Tylenchina</taxon>
        <taxon>Tylenchomorpha</taxon>
        <taxon>Tylenchoidea</taxon>
        <taxon>Heteroderidae</taxon>
        <taxon>Heteroderinae</taxon>
        <taxon>Globodera</taxon>
    </lineage>
</organism>